<name>A0A921IK63_9FIRM</name>
<proteinExistence type="inferred from homology"/>
<gene>
    <name evidence="3" type="ORF">K8V20_06795</name>
</gene>
<evidence type="ECO:0000256" key="1">
    <source>
        <dbReference type="ARBA" id="ARBA00008061"/>
    </source>
</evidence>
<sequence length="578" mass="66905">METRNKKQKKWWHDAVTYEVYVPSFCDANGDGIGDLRGVTSKLEYLAQLGIDCIWLTPIMKSPFADCGYDVSDYCSINPVFGTMEDFDELLRKTHEQGMKLILDVVFGHTSDKHPWFQQAASSRQSPKHTYYVWKDPVNGGPPNNWYQGCMCGPAWTYVKEVDQYYYHAFVKDQPQLNWANPEVQEEIYRVIRFWLDKGIDGFRLDAINFLFCEDDFRDNPGEGRAQRRVVNLNQAGIHAIVQKMRSIADEYGDIMMVGEVYPGSTDEGRLYYGNSNNELTQAFNFTFLHTVKEYSTYKDEWGQLQQTADFHREEISLATKLMEMWRYNEQTFRALELWPTVVLGNHDQPRISSVLEGLGEETYRDRLDRIAPYYTFTLKGSPFLYYGEELGMHSIMPDSIDKIRDVHGRYFYDHLVQVDKMDPQEALKKTGNVARDHCRQAMAWDATQNGGFSSGKELWAPLPPDWQTNNVKRQLEDPNSLLALYRQLMQLRRAKEALRGGDYIWPESRKDCLLFARRADNDYAVVAINVSQRRLVIDLQAEGLTGPLFAHRVLQSTGCELRENTLTIEPFACAILE</sequence>
<dbReference type="InterPro" id="IPR006047">
    <property type="entry name" value="GH13_cat_dom"/>
</dbReference>
<dbReference type="EMBL" id="DYVE01000177">
    <property type="protein sequence ID" value="HJG28337.1"/>
    <property type="molecule type" value="Genomic_DNA"/>
</dbReference>
<protein>
    <recommendedName>
        <fullName evidence="2">Glycosyl hydrolase family 13 catalytic domain-containing protein</fullName>
    </recommendedName>
</protein>
<comment type="caution">
    <text evidence="3">The sequence shown here is derived from an EMBL/GenBank/DDBJ whole genome shotgun (WGS) entry which is preliminary data.</text>
</comment>
<accession>A0A921IK63</accession>
<dbReference type="AlphaFoldDB" id="A0A921IK63"/>
<feature type="domain" description="Glycosyl hydrolase family 13 catalytic" evidence="2">
    <location>
        <begin position="19"/>
        <end position="405"/>
    </location>
</feature>
<dbReference type="SUPFAM" id="SSF51445">
    <property type="entry name" value="(Trans)glycosidases"/>
    <property type="match status" value="1"/>
</dbReference>
<dbReference type="Gene3D" id="3.90.400.10">
    <property type="entry name" value="Oligo-1,6-glucosidase, Domain 2"/>
    <property type="match status" value="1"/>
</dbReference>
<dbReference type="Gene3D" id="3.20.20.80">
    <property type="entry name" value="Glycosidases"/>
    <property type="match status" value="1"/>
</dbReference>
<dbReference type="GO" id="GO:0004556">
    <property type="term" value="F:alpha-amylase activity"/>
    <property type="evidence" value="ECO:0007669"/>
    <property type="project" value="TreeGrafter"/>
</dbReference>
<dbReference type="InterPro" id="IPR045857">
    <property type="entry name" value="O16G_dom_2"/>
</dbReference>
<dbReference type="Gene3D" id="2.60.40.1180">
    <property type="entry name" value="Golgi alpha-mannosidase II"/>
    <property type="match status" value="1"/>
</dbReference>
<evidence type="ECO:0000259" key="2">
    <source>
        <dbReference type="SMART" id="SM00642"/>
    </source>
</evidence>
<comment type="similarity">
    <text evidence="1">Belongs to the glycosyl hydrolase 13 family.</text>
</comment>
<dbReference type="Proteomes" id="UP000782880">
    <property type="component" value="Unassembled WGS sequence"/>
</dbReference>
<dbReference type="InterPro" id="IPR017853">
    <property type="entry name" value="GH"/>
</dbReference>
<organism evidence="3 4">
    <name type="scientific">Subdoligranulum variabile</name>
    <dbReference type="NCBI Taxonomy" id="214851"/>
    <lineage>
        <taxon>Bacteria</taxon>
        <taxon>Bacillati</taxon>
        <taxon>Bacillota</taxon>
        <taxon>Clostridia</taxon>
        <taxon>Eubacteriales</taxon>
        <taxon>Oscillospiraceae</taxon>
        <taxon>Subdoligranulum</taxon>
    </lineage>
</organism>
<dbReference type="InterPro" id="IPR013780">
    <property type="entry name" value="Glyco_hydro_b"/>
</dbReference>
<reference evidence="3" key="1">
    <citation type="journal article" date="2021" name="PeerJ">
        <title>Extensive microbial diversity within the chicken gut microbiome revealed by metagenomics and culture.</title>
        <authorList>
            <person name="Gilroy R."/>
            <person name="Ravi A."/>
            <person name="Getino M."/>
            <person name="Pursley I."/>
            <person name="Horton D.L."/>
            <person name="Alikhan N.F."/>
            <person name="Baker D."/>
            <person name="Gharbi K."/>
            <person name="Hall N."/>
            <person name="Watson M."/>
            <person name="Adriaenssens E.M."/>
            <person name="Foster-Nyarko E."/>
            <person name="Jarju S."/>
            <person name="Secka A."/>
            <person name="Antonio M."/>
            <person name="Oren A."/>
            <person name="Chaudhuri R.R."/>
            <person name="La Ragione R."/>
            <person name="Hildebrand F."/>
            <person name="Pallen M.J."/>
        </authorList>
    </citation>
    <scope>NUCLEOTIDE SEQUENCE</scope>
    <source>
        <strain evidence="3">ChiBcec21-2208</strain>
    </source>
</reference>
<dbReference type="PANTHER" id="PTHR10357">
    <property type="entry name" value="ALPHA-AMYLASE FAMILY MEMBER"/>
    <property type="match status" value="1"/>
</dbReference>
<dbReference type="Pfam" id="PF00128">
    <property type="entry name" value="Alpha-amylase"/>
    <property type="match status" value="1"/>
</dbReference>
<evidence type="ECO:0000313" key="3">
    <source>
        <dbReference type="EMBL" id="HJG28337.1"/>
    </source>
</evidence>
<dbReference type="PANTHER" id="PTHR10357:SF179">
    <property type="entry name" value="NEUTRAL AND BASIC AMINO ACID TRANSPORT PROTEIN RBAT"/>
    <property type="match status" value="1"/>
</dbReference>
<dbReference type="SMART" id="SM00642">
    <property type="entry name" value="Aamy"/>
    <property type="match status" value="1"/>
</dbReference>
<dbReference type="GO" id="GO:0009313">
    <property type="term" value="P:oligosaccharide catabolic process"/>
    <property type="evidence" value="ECO:0007669"/>
    <property type="project" value="TreeGrafter"/>
</dbReference>
<reference evidence="3" key="2">
    <citation type="submission" date="2021-09" db="EMBL/GenBank/DDBJ databases">
        <authorList>
            <person name="Gilroy R."/>
        </authorList>
    </citation>
    <scope>NUCLEOTIDE SEQUENCE</scope>
    <source>
        <strain evidence="3">ChiBcec21-2208</strain>
    </source>
</reference>
<evidence type="ECO:0000313" key="4">
    <source>
        <dbReference type="Proteomes" id="UP000782880"/>
    </source>
</evidence>